<evidence type="ECO:0000256" key="2">
    <source>
        <dbReference type="ARBA" id="ARBA00022448"/>
    </source>
</evidence>
<dbReference type="CDD" id="cd17316">
    <property type="entry name" value="MFS_SV2_like"/>
    <property type="match status" value="1"/>
</dbReference>
<dbReference type="EMBL" id="BEXD01001879">
    <property type="protein sequence ID" value="GBB96130.1"/>
    <property type="molecule type" value="Genomic_DNA"/>
</dbReference>
<dbReference type="InterPro" id="IPR036259">
    <property type="entry name" value="MFS_trans_sf"/>
</dbReference>
<keyword evidence="5 6" id="KW-0472">Membrane</keyword>
<dbReference type="Gene3D" id="1.20.1250.20">
    <property type="entry name" value="MFS general substrate transporter like domains"/>
    <property type="match status" value="1"/>
</dbReference>
<evidence type="ECO:0000259" key="7">
    <source>
        <dbReference type="PROSITE" id="PS50850"/>
    </source>
</evidence>
<feature type="transmembrane region" description="Helical" evidence="6">
    <location>
        <begin position="525"/>
        <end position="546"/>
    </location>
</feature>
<evidence type="ECO:0000256" key="4">
    <source>
        <dbReference type="ARBA" id="ARBA00022989"/>
    </source>
</evidence>
<dbReference type="InterPro" id="IPR011701">
    <property type="entry name" value="MFS"/>
</dbReference>
<proteinExistence type="predicted"/>
<dbReference type="Pfam" id="PF07690">
    <property type="entry name" value="MFS_1"/>
    <property type="match status" value="1"/>
</dbReference>
<dbReference type="PANTHER" id="PTHR23511">
    <property type="entry name" value="SYNAPTIC VESICLE GLYCOPROTEIN 2"/>
    <property type="match status" value="1"/>
</dbReference>
<feature type="transmembrane region" description="Helical" evidence="6">
    <location>
        <begin position="160"/>
        <end position="178"/>
    </location>
</feature>
<name>A0A2Z6R1Q0_9GLOM</name>
<accession>A0A2Z6R1Q0</accession>
<evidence type="ECO:0000313" key="8">
    <source>
        <dbReference type="EMBL" id="GBB96130.1"/>
    </source>
</evidence>
<feature type="domain" description="Major facilitator superfamily (MFS) profile" evidence="7">
    <location>
        <begin position="91"/>
        <end position="549"/>
    </location>
</feature>
<evidence type="ECO:0000313" key="10">
    <source>
        <dbReference type="Proteomes" id="UP000247702"/>
    </source>
</evidence>
<dbReference type="Proteomes" id="UP000247702">
    <property type="component" value="Unassembled WGS sequence"/>
</dbReference>
<gene>
    <name evidence="9" type="ORF">RCL2_002169100</name>
    <name evidence="8" type="ORF">RclHR1_02690015</name>
</gene>
<keyword evidence="10" id="KW-1185">Reference proteome</keyword>
<reference evidence="9" key="2">
    <citation type="submission" date="2019-10" db="EMBL/GenBank/DDBJ databases">
        <title>Conservation and host-specific expression of non-tandemly repeated heterogenous ribosome RNA gene in arbuscular mycorrhizal fungi.</title>
        <authorList>
            <person name="Maeda T."/>
            <person name="Kobayashi Y."/>
            <person name="Nakagawa T."/>
            <person name="Ezawa T."/>
            <person name="Yamaguchi K."/>
            <person name="Bino T."/>
            <person name="Nishimoto Y."/>
            <person name="Shigenobu S."/>
            <person name="Kawaguchi M."/>
        </authorList>
    </citation>
    <scope>NUCLEOTIDE SEQUENCE</scope>
    <source>
        <strain evidence="9">HR1</strain>
    </source>
</reference>
<feature type="transmembrane region" description="Helical" evidence="6">
    <location>
        <begin position="125"/>
        <end position="148"/>
    </location>
</feature>
<dbReference type="OrthoDB" id="4139357at2759"/>
<sequence>MVSKKNFRSSEENIRISEEEQERFLVPSSPDNKSSFFLNDMNDDVNDDIIHEENVGVDSNLLTDTETVKDQYDELDNIISSIGMGNFQKRLLVLCGFGWLSDALWIMCVSIILPRVQVHFKVKNSVIGLLSSSQYFGMMFGAVFWGIISDIYGRKQAFSWTLGFSVLFGYISSLSQSFEQLCFLFFMLGFGVGGNLPVDAAIFLEFVPKEKQYLLTFSSIFFEIGAVIASSVGYLILPSYSCWEEDCDVTKENNGWRYVIMIFGTCTLFMLISRILFFRLLESPKFLLSHNRHQEAIFVFQEIARINGNEIEIQLDDLSSSEHSHVSSESNNNFNKSSIISSRKLSSLFNDLKNLFEKEWIITTMIVWSMWGVLSFGNVMFNLYLPKYLEIMDNKEHIEGSEAIREGLMTFIIYTALGIPGAIIASYLVETNLGRKGTMFLAAAGVSLSSFLFTKIHNHYSVTLFSMVIGCFKSINWSVIYCYTPEVFGTKVRGTACGISSVFARITGMISPILTGVLISVSISAPLYVTSFAFFILAILVFMLPIETRGRQA</sequence>
<evidence type="ECO:0000256" key="3">
    <source>
        <dbReference type="ARBA" id="ARBA00022692"/>
    </source>
</evidence>
<feature type="transmembrane region" description="Helical" evidence="6">
    <location>
        <begin position="411"/>
        <end position="429"/>
    </location>
</feature>
<evidence type="ECO:0000313" key="9">
    <source>
        <dbReference type="EMBL" id="GES94998.1"/>
    </source>
</evidence>
<dbReference type="InterPro" id="IPR020846">
    <property type="entry name" value="MFS_dom"/>
</dbReference>
<feature type="transmembrane region" description="Helical" evidence="6">
    <location>
        <begin position="360"/>
        <end position="385"/>
    </location>
</feature>
<dbReference type="AlphaFoldDB" id="A0A2Z6R1Q0"/>
<evidence type="ECO:0000256" key="5">
    <source>
        <dbReference type="ARBA" id="ARBA00023136"/>
    </source>
</evidence>
<dbReference type="SUPFAM" id="SSF103473">
    <property type="entry name" value="MFS general substrate transporter"/>
    <property type="match status" value="1"/>
</dbReference>
<feature type="transmembrane region" description="Helical" evidence="6">
    <location>
        <begin position="184"/>
        <end position="207"/>
    </location>
</feature>
<keyword evidence="2" id="KW-0813">Transport</keyword>
<feature type="transmembrane region" description="Helical" evidence="6">
    <location>
        <begin position="496"/>
        <end position="519"/>
    </location>
</feature>
<feature type="transmembrane region" description="Helical" evidence="6">
    <location>
        <begin position="214"/>
        <end position="236"/>
    </location>
</feature>
<dbReference type="STRING" id="94130.A0A2Z6R1Q0"/>
<keyword evidence="4 6" id="KW-1133">Transmembrane helix</keyword>
<feature type="transmembrane region" description="Helical" evidence="6">
    <location>
        <begin position="256"/>
        <end position="277"/>
    </location>
</feature>
<dbReference type="Proteomes" id="UP000615446">
    <property type="component" value="Unassembled WGS sequence"/>
</dbReference>
<protein>
    <submittedName>
        <fullName evidence="9">MFS general substrate transporter</fullName>
    </submittedName>
</protein>
<comment type="caution">
    <text evidence="8">The sequence shown here is derived from an EMBL/GenBank/DDBJ whole genome shotgun (WGS) entry which is preliminary data.</text>
</comment>
<organism evidence="8 10">
    <name type="scientific">Rhizophagus clarus</name>
    <dbReference type="NCBI Taxonomy" id="94130"/>
    <lineage>
        <taxon>Eukaryota</taxon>
        <taxon>Fungi</taxon>
        <taxon>Fungi incertae sedis</taxon>
        <taxon>Mucoromycota</taxon>
        <taxon>Glomeromycotina</taxon>
        <taxon>Glomeromycetes</taxon>
        <taxon>Glomerales</taxon>
        <taxon>Glomeraceae</taxon>
        <taxon>Rhizophagus</taxon>
    </lineage>
</organism>
<evidence type="ECO:0000256" key="1">
    <source>
        <dbReference type="ARBA" id="ARBA00004141"/>
    </source>
</evidence>
<dbReference type="GO" id="GO:0022857">
    <property type="term" value="F:transmembrane transporter activity"/>
    <property type="evidence" value="ECO:0007669"/>
    <property type="project" value="InterPro"/>
</dbReference>
<feature type="transmembrane region" description="Helical" evidence="6">
    <location>
        <begin position="91"/>
        <end position="113"/>
    </location>
</feature>
<dbReference type="PANTHER" id="PTHR23511:SF5">
    <property type="entry name" value="MAJOR FACILITATOR-TYPE TRANSPORTER HXNZ-RELATED"/>
    <property type="match status" value="1"/>
</dbReference>
<reference evidence="8 10" key="1">
    <citation type="submission" date="2017-11" db="EMBL/GenBank/DDBJ databases">
        <title>The genome of Rhizophagus clarus HR1 reveals common genetic basis of auxotrophy among arbuscular mycorrhizal fungi.</title>
        <authorList>
            <person name="Kobayashi Y."/>
        </authorList>
    </citation>
    <scope>NUCLEOTIDE SEQUENCE [LARGE SCALE GENOMIC DNA]</scope>
    <source>
        <strain evidence="8 10">HR1</strain>
    </source>
</reference>
<dbReference type="PROSITE" id="PS50850">
    <property type="entry name" value="MFS"/>
    <property type="match status" value="1"/>
</dbReference>
<evidence type="ECO:0000256" key="6">
    <source>
        <dbReference type="SAM" id="Phobius"/>
    </source>
</evidence>
<feature type="transmembrane region" description="Helical" evidence="6">
    <location>
        <begin position="462"/>
        <end position="484"/>
    </location>
</feature>
<dbReference type="GO" id="GO:0016020">
    <property type="term" value="C:membrane"/>
    <property type="evidence" value="ECO:0007669"/>
    <property type="project" value="UniProtKB-SubCell"/>
</dbReference>
<comment type="subcellular location">
    <subcellularLocation>
        <location evidence="1">Membrane</location>
        <topology evidence="1">Multi-pass membrane protein</topology>
    </subcellularLocation>
</comment>
<keyword evidence="3 6" id="KW-0812">Transmembrane</keyword>
<dbReference type="EMBL" id="BLAL01000239">
    <property type="protein sequence ID" value="GES94998.1"/>
    <property type="molecule type" value="Genomic_DNA"/>
</dbReference>